<keyword evidence="3" id="KW-1133">Transmembrane helix</keyword>
<keyword evidence="2 3" id="KW-0472">Membrane</keyword>
<accession>A0A8J8SI08</accession>
<dbReference type="GO" id="GO:0009847">
    <property type="term" value="P:spore germination"/>
    <property type="evidence" value="ECO:0007669"/>
    <property type="project" value="InterPro"/>
</dbReference>
<organism evidence="4 5">
    <name type="scientific">Vallitalea pronyensis</name>
    <dbReference type="NCBI Taxonomy" id="1348613"/>
    <lineage>
        <taxon>Bacteria</taxon>
        <taxon>Bacillati</taxon>
        <taxon>Bacillota</taxon>
        <taxon>Clostridia</taxon>
        <taxon>Lachnospirales</taxon>
        <taxon>Vallitaleaceae</taxon>
        <taxon>Vallitalea</taxon>
    </lineage>
</organism>
<dbReference type="InterPro" id="IPR050768">
    <property type="entry name" value="UPF0353/GerABKA_families"/>
</dbReference>
<dbReference type="PANTHER" id="PTHR22550:SF5">
    <property type="entry name" value="LEUCINE ZIPPER PROTEIN 4"/>
    <property type="match status" value="1"/>
</dbReference>
<dbReference type="RefSeq" id="WP_212695110.1">
    <property type="nucleotide sequence ID" value="NZ_CP058649.1"/>
</dbReference>
<evidence type="ECO:0000256" key="3">
    <source>
        <dbReference type="SAM" id="Phobius"/>
    </source>
</evidence>
<evidence type="ECO:0000256" key="2">
    <source>
        <dbReference type="ARBA" id="ARBA00023136"/>
    </source>
</evidence>
<gene>
    <name evidence="4" type="ORF">HZI73_19865</name>
</gene>
<sequence length="492" mass="56591">MNKKSKPLSKILSKSIKLFKDDFVDDDSIVYREFENENSRKKFCLLYVKGMINDEVMTENIFKPLMSEKLKKHENNPDFVEYIINRITTVNEVKKCSDYTQLVENLYIGKSILLIDGFADAGILNTLEWKTRNITEPISETIIRGPREGFNEVIYSNLALIRRRIVNKNLKFKFREIGNVTKTKICICYVDGIVKKDIIKEVERRLDKIDIDGILDTGYIEEFITDEPMSLFKTLYSTERPDTVCGKLLEGRVAIICNGSPTAITAPFLFLEYFQVDEDYYQNYYFATFNRLLRYLSFFLTTSVPALYIALINYHQELVPTPLLLSIYEARQGIPFPTFLEALVMIIIFELIRESGIRISKYSGSAISIVGALVVGQAAVQARLVSQPMIIIIGITGISNFLLPKMANATIFIRIAFVLLASFLGLYGYIFGVIYLYLHLFSIRSFGMPYMLDMNSIEDLSGAKDSYIRAPWWYLDIRGKLISKKRNRKKSI</sequence>
<dbReference type="KEGG" id="vpy:HZI73_19865"/>
<dbReference type="GO" id="GO:0016020">
    <property type="term" value="C:membrane"/>
    <property type="evidence" value="ECO:0007669"/>
    <property type="project" value="InterPro"/>
</dbReference>
<proteinExistence type="inferred from homology"/>
<dbReference type="Pfam" id="PF03323">
    <property type="entry name" value="GerA"/>
    <property type="match status" value="1"/>
</dbReference>
<dbReference type="Proteomes" id="UP000683246">
    <property type="component" value="Chromosome"/>
</dbReference>
<feature type="transmembrane region" description="Helical" evidence="3">
    <location>
        <begin position="292"/>
        <end position="314"/>
    </location>
</feature>
<evidence type="ECO:0000313" key="4">
    <source>
        <dbReference type="EMBL" id="QUI24415.1"/>
    </source>
</evidence>
<feature type="transmembrane region" description="Helical" evidence="3">
    <location>
        <begin position="334"/>
        <end position="352"/>
    </location>
</feature>
<evidence type="ECO:0000256" key="1">
    <source>
        <dbReference type="ARBA" id="ARBA00005278"/>
    </source>
</evidence>
<name>A0A8J8SI08_9FIRM</name>
<keyword evidence="5" id="KW-1185">Reference proteome</keyword>
<evidence type="ECO:0000313" key="5">
    <source>
        <dbReference type="Proteomes" id="UP000683246"/>
    </source>
</evidence>
<dbReference type="PIRSF" id="PIRSF005690">
    <property type="entry name" value="GerBA"/>
    <property type="match status" value="1"/>
</dbReference>
<dbReference type="InterPro" id="IPR004995">
    <property type="entry name" value="Spore_Ger"/>
</dbReference>
<dbReference type="AlphaFoldDB" id="A0A8J8SI08"/>
<feature type="transmembrane region" description="Helical" evidence="3">
    <location>
        <begin position="385"/>
        <end position="403"/>
    </location>
</feature>
<feature type="transmembrane region" description="Helical" evidence="3">
    <location>
        <begin position="359"/>
        <end position="379"/>
    </location>
</feature>
<protein>
    <submittedName>
        <fullName evidence="4">Spore germination protein</fullName>
    </submittedName>
</protein>
<feature type="transmembrane region" description="Helical" evidence="3">
    <location>
        <begin position="415"/>
        <end position="438"/>
    </location>
</feature>
<keyword evidence="3" id="KW-0812">Transmembrane</keyword>
<dbReference type="EMBL" id="CP058649">
    <property type="protein sequence ID" value="QUI24415.1"/>
    <property type="molecule type" value="Genomic_DNA"/>
</dbReference>
<reference evidence="4" key="1">
    <citation type="submission" date="2020-07" db="EMBL/GenBank/DDBJ databases">
        <title>Vallitalea pronyensis genome.</title>
        <authorList>
            <person name="Postec A."/>
        </authorList>
    </citation>
    <scope>NUCLEOTIDE SEQUENCE</scope>
    <source>
        <strain evidence="4">FatNI3</strain>
    </source>
</reference>
<dbReference type="PANTHER" id="PTHR22550">
    <property type="entry name" value="SPORE GERMINATION PROTEIN"/>
    <property type="match status" value="1"/>
</dbReference>
<comment type="similarity">
    <text evidence="1">Belongs to the GerABKA family.</text>
</comment>